<organism evidence="1">
    <name type="scientific">Arundo donax</name>
    <name type="common">Giant reed</name>
    <name type="synonym">Donax arundinaceus</name>
    <dbReference type="NCBI Taxonomy" id="35708"/>
    <lineage>
        <taxon>Eukaryota</taxon>
        <taxon>Viridiplantae</taxon>
        <taxon>Streptophyta</taxon>
        <taxon>Embryophyta</taxon>
        <taxon>Tracheophyta</taxon>
        <taxon>Spermatophyta</taxon>
        <taxon>Magnoliopsida</taxon>
        <taxon>Liliopsida</taxon>
        <taxon>Poales</taxon>
        <taxon>Poaceae</taxon>
        <taxon>PACMAD clade</taxon>
        <taxon>Arundinoideae</taxon>
        <taxon>Arundineae</taxon>
        <taxon>Arundo</taxon>
    </lineage>
</organism>
<dbReference type="EMBL" id="GBRH01232766">
    <property type="protein sequence ID" value="JAD65129.1"/>
    <property type="molecule type" value="Transcribed_RNA"/>
</dbReference>
<name>A0A0A9BMI0_ARUDO</name>
<reference evidence="1" key="2">
    <citation type="journal article" date="2015" name="Data Brief">
        <title>Shoot transcriptome of the giant reed, Arundo donax.</title>
        <authorList>
            <person name="Barrero R.A."/>
            <person name="Guerrero F.D."/>
            <person name="Moolhuijzen P."/>
            <person name="Goolsby J.A."/>
            <person name="Tidwell J."/>
            <person name="Bellgard S.E."/>
            <person name="Bellgard M.I."/>
        </authorList>
    </citation>
    <scope>NUCLEOTIDE SEQUENCE</scope>
    <source>
        <tissue evidence="1">Shoot tissue taken approximately 20 cm above the soil surface</tissue>
    </source>
</reference>
<protein>
    <submittedName>
        <fullName evidence="1">Uncharacterized protein</fullName>
    </submittedName>
</protein>
<accession>A0A0A9BMI0</accession>
<sequence>MKTFAFDAIAKETHPSISFACSFRNSNLTANLFTVKPLCSLRIKLTMSINLLMFSILLSRSEL</sequence>
<evidence type="ECO:0000313" key="1">
    <source>
        <dbReference type="EMBL" id="JAD65129.1"/>
    </source>
</evidence>
<proteinExistence type="predicted"/>
<dbReference type="AlphaFoldDB" id="A0A0A9BMI0"/>
<reference evidence="1" key="1">
    <citation type="submission" date="2014-09" db="EMBL/GenBank/DDBJ databases">
        <authorList>
            <person name="Magalhaes I.L.F."/>
            <person name="Oliveira U."/>
            <person name="Santos F.R."/>
            <person name="Vidigal T.H.D.A."/>
            <person name="Brescovit A.D."/>
            <person name="Santos A.J."/>
        </authorList>
    </citation>
    <scope>NUCLEOTIDE SEQUENCE</scope>
    <source>
        <tissue evidence="1">Shoot tissue taken approximately 20 cm above the soil surface</tissue>
    </source>
</reference>